<comment type="similarity">
    <text evidence="6">Belongs to the anthrone oxygenase family.</text>
</comment>
<feature type="transmembrane region" description="Helical" evidence="7">
    <location>
        <begin position="100"/>
        <end position="118"/>
    </location>
</feature>
<feature type="transmembrane region" description="Helical" evidence="7">
    <location>
        <begin position="69"/>
        <end position="88"/>
    </location>
</feature>
<organism evidence="8 9">
    <name type="scientific">Aspergillus leporis</name>
    <dbReference type="NCBI Taxonomy" id="41062"/>
    <lineage>
        <taxon>Eukaryota</taxon>
        <taxon>Fungi</taxon>
        <taxon>Dikarya</taxon>
        <taxon>Ascomycota</taxon>
        <taxon>Pezizomycotina</taxon>
        <taxon>Eurotiomycetes</taxon>
        <taxon>Eurotiomycetidae</taxon>
        <taxon>Eurotiales</taxon>
        <taxon>Aspergillaceae</taxon>
        <taxon>Aspergillus</taxon>
        <taxon>Aspergillus subgen. Circumdati</taxon>
    </lineage>
</organism>
<dbReference type="GO" id="GO:0004497">
    <property type="term" value="F:monooxygenase activity"/>
    <property type="evidence" value="ECO:0007669"/>
    <property type="project" value="UniProtKB-KW"/>
</dbReference>
<evidence type="ECO:0000313" key="8">
    <source>
        <dbReference type="EMBL" id="KAB8067973.1"/>
    </source>
</evidence>
<dbReference type="Pfam" id="PF08592">
    <property type="entry name" value="Anthrone_oxy"/>
    <property type="match status" value="1"/>
</dbReference>
<evidence type="ECO:0000256" key="7">
    <source>
        <dbReference type="SAM" id="Phobius"/>
    </source>
</evidence>
<keyword evidence="4" id="KW-0560">Oxidoreductase</keyword>
<evidence type="ECO:0000256" key="1">
    <source>
        <dbReference type="ARBA" id="ARBA00004141"/>
    </source>
</evidence>
<evidence type="ECO:0000256" key="4">
    <source>
        <dbReference type="ARBA" id="ARBA00023033"/>
    </source>
</evidence>
<comment type="subcellular location">
    <subcellularLocation>
        <location evidence="1">Membrane</location>
        <topology evidence="1">Multi-pass membrane protein</topology>
    </subcellularLocation>
</comment>
<keyword evidence="5 7" id="KW-0472">Membrane</keyword>
<keyword evidence="4" id="KW-0503">Monooxygenase</keyword>
<gene>
    <name evidence="8" type="ORF">BDV29DRAFT_185336</name>
</gene>
<dbReference type="PANTHER" id="PTHR35042:SF1">
    <property type="entry name" value="DUF1772-DOMAIN-CONTAINING PROTEIN"/>
    <property type="match status" value="1"/>
</dbReference>
<dbReference type="Proteomes" id="UP000326565">
    <property type="component" value="Unassembled WGS sequence"/>
</dbReference>
<name>A0A5N5WHK7_9EURO</name>
<keyword evidence="3 7" id="KW-1133">Transmembrane helix</keyword>
<reference evidence="8 9" key="1">
    <citation type="submission" date="2019-04" db="EMBL/GenBank/DDBJ databases">
        <title>Friends and foes A comparative genomics study of 23 Aspergillus species from section Flavi.</title>
        <authorList>
            <consortium name="DOE Joint Genome Institute"/>
            <person name="Kjaerbolling I."/>
            <person name="Vesth T."/>
            <person name="Frisvad J.C."/>
            <person name="Nybo J.L."/>
            <person name="Theobald S."/>
            <person name="Kildgaard S."/>
            <person name="Isbrandt T."/>
            <person name="Kuo A."/>
            <person name="Sato A."/>
            <person name="Lyhne E.K."/>
            <person name="Kogle M.E."/>
            <person name="Wiebenga A."/>
            <person name="Kun R.S."/>
            <person name="Lubbers R.J."/>
            <person name="Makela M.R."/>
            <person name="Barry K."/>
            <person name="Chovatia M."/>
            <person name="Clum A."/>
            <person name="Daum C."/>
            <person name="Haridas S."/>
            <person name="He G."/>
            <person name="LaButti K."/>
            <person name="Lipzen A."/>
            <person name="Mondo S."/>
            <person name="Riley R."/>
            <person name="Salamov A."/>
            <person name="Simmons B.A."/>
            <person name="Magnuson J.K."/>
            <person name="Henrissat B."/>
            <person name="Mortensen U.H."/>
            <person name="Larsen T.O."/>
            <person name="Devries R.P."/>
            <person name="Grigoriev I.V."/>
            <person name="Machida M."/>
            <person name="Baker S.E."/>
            <person name="Andersen M.R."/>
        </authorList>
    </citation>
    <scope>NUCLEOTIDE SEQUENCE [LARGE SCALE GENOMIC DNA]</scope>
    <source>
        <strain evidence="8 9">CBS 151.66</strain>
    </source>
</reference>
<sequence length="176" mass="18938">MVSYPIGFRVAQAIGFTGAAWLSGNIAALSMNCVPGLIASRREDLAPPLLVVKQWRKVFEAGKAQNPPIAALTGAAFLYLAWSVRVGAPLFQRAAYSRTGLYVAAATLTFSIVPYTFLTMSTTNNELLKMERLSTDLSSHDTKESAKLLDKWVTLNGIRSLLPLAGGLMGMVAAFI</sequence>
<dbReference type="EMBL" id="ML732427">
    <property type="protein sequence ID" value="KAB8067973.1"/>
    <property type="molecule type" value="Genomic_DNA"/>
</dbReference>
<evidence type="ECO:0000256" key="2">
    <source>
        <dbReference type="ARBA" id="ARBA00022692"/>
    </source>
</evidence>
<evidence type="ECO:0000256" key="6">
    <source>
        <dbReference type="ARBA" id="ARBA00034313"/>
    </source>
</evidence>
<dbReference type="PANTHER" id="PTHR35042">
    <property type="entry name" value="ANTHRONE OXYGENASE ENCC"/>
    <property type="match status" value="1"/>
</dbReference>
<evidence type="ECO:0000256" key="3">
    <source>
        <dbReference type="ARBA" id="ARBA00022989"/>
    </source>
</evidence>
<evidence type="ECO:0000256" key="5">
    <source>
        <dbReference type="ARBA" id="ARBA00023136"/>
    </source>
</evidence>
<evidence type="ECO:0000313" key="9">
    <source>
        <dbReference type="Proteomes" id="UP000326565"/>
    </source>
</evidence>
<dbReference type="OrthoDB" id="5954308at2759"/>
<dbReference type="AlphaFoldDB" id="A0A5N5WHK7"/>
<protein>
    <submittedName>
        <fullName evidence="8">DUF1772-domain-containing protein</fullName>
    </submittedName>
</protein>
<accession>A0A5N5WHK7</accession>
<dbReference type="GO" id="GO:0016020">
    <property type="term" value="C:membrane"/>
    <property type="evidence" value="ECO:0007669"/>
    <property type="project" value="UniProtKB-SubCell"/>
</dbReference>
<keyword evidence="2 7" id="KW-0812">Transmembrane</keyword>
<dbReference type="InterPro" id="IPR013901">
    <property type="entry name" value="Anthrone_oxy"/>
</dbReference>
<keyword evidence="9" id="KW-1185">Reference proteome</keyword>
<proteinExistence type="inferred from homology"/>